<dbReference type="InterPro" id="IPR050093">
    <property type="entry name" value="ABC_SmlMolc_Importer"/>
</dbReference>
<dbReference type="PROSITE" id="PS00211">
    <property type="entry name" value="ABC_TRANSPORTER_1"/>
    <property type="match status" value="1"/>
</dbReference>
<sequence>MKKTFFQVEGLRVEAGGFQLQDISFSLHKKEYTMILGPTGCGKTMLLETLAGLRKPIMGQIFLNNTNITTWSPEARCFGFAYQDSLLYPFLNVEENILFGASAQKRHKEVEIRKRLNRITEAMGISHLLQRVPRLLSGGEKQRVSLARAILCSPPVLLLDEPLSALDPQTRHAMQALLHELHHSEGLGIIHVTHDFNEALQLGTQLIVMNQGKIVQQGEPLNVFHQPRSLFVAEFLRSENIIKGKIENINGILWFSDRENEWVLGPLYEKLRTDANQKEVYLMIHAGQIEVSLREDTPLHNLNTWNACVQKVMIHSTHVEMICKGSRYWHVALSCNEWQRLDLKVGSRVNLSVNMKHIHIIED</sequence>
<dbReference type="SUPFAM" id="SSF50331">
    <property type="entry name" value="MOP-like"/>
    <property type="match status" value="1"/>
</dbReference>
<dbReference type="Pfam" id="PF00005">
    <property type="entry name" value="ABC_tran"/>
    <property type="match status" value="1"/>
</dbReference>
<evidence type="ECO:0000313" key="5">
    <source>
        <dbReference type="EMBL" id="TCO71832.1"/>
    </source>
</evidence>
<accession>A0A4R2KHC6</accession>
<evidence type="ECO:0000256" key="3">
    <source>
        <dbReference type="ARBA" id="ARBA00022840"/>
    </source>
</evidence>
<dbReference type="InterPro" id="IPR003593">
    <property type="entry name" value="AAA+_ATPase"/>
</dbReference>
<dbReference type="InterPro" id="IPR003439">
    <property type="entry name" value="ABC_transporter-like_ATP-bd"/>
</dbReference>
<feature type="domain" description="ABC transporter" evidence="4">
    <location>
        <begin position="5"/>
        <end position="236"/>
    </location>
</feature>
<dbReference type="PANTHER" id="PTHR42781:SF4">
    <property type="entry name" value="SPERMIDINE_PUTRESCINE IMPORT ATP-BINDING PROTEIN POTA"/>
    <property type="match status" value="1"/>
</dbReference>
<dbReference type="InterPro" id="IPR027417">
    <property type="entry name" value="P-loop_NTPase"/>
</dbReference>
<keyword evidence="2" id="KW-0547">Nucleotide-binding</keyword>
<dbReference type="Gene3D" id="3.40.50.300">
    <property type="entry name" value="P-loop containing nucleotide triphosphate hydrolases"/>
    <property type="match status" value="1"/>
</dbReference>
<gene>
    <name evidence="5" type="ORF">EV214_12052</name>
</gene>
<keyword evidence="3 5" id="KW-0067">ATP-binding</keyword>
<dbReference type="PANTHER" id="PTHR42781">
    <property type="entry name" value="SPERMIDINE/PUTRESCINE IMPORT ATP-BINDING PROTEIN POTA"/>
    <property type="match status" value="1"/>
</dbReference>
<proteinExistence type="predicted"/>
<dbReference type="EMBL" id="SLWV01000020">
    <property type="protein sequence ID" value="TCO71832.1"/>
    <property type="molecule type" value="Genomic_DNA"/>
</dbReference>
<evidence type="ECO:0000259" key="4">
    <source>
        <dbReference type="PROSITE" id="PS50893"/>
    </source>
</evidence>
<keyword evidence="1" id="KW-0813">Transport</keyword>
<dbReference type="InterPro" id="IPR008995">
    <property type="entry name" value="Mo/tungstate-bd_C_term_dom"/>
</dbReference>
<dbReference type="RefSeq" id="WP_132246465.1">
    <property type="nucleotide sequence ID" value="NZ_SLWV01000020.1"/>
</dbReference>
<dbReference type="GO" id="GO:0005524">
    <property type="term" value="F:ATP binding"/>
    <property type="evidence" value="ECO:0007669"/>
    <property type="project" value="UniProtKB-KW"/>
</dbReference>
<evidence type="ECO:0000256" key="1">
    <source>
        <dbReference type="ARBA" id="ARBA00022448"/>
    </source>
</evidence>
<dbReference type="AlphaFoldDB" id="A0A4R2KHC6"/>
<name>A0A4R2KHC6_9FIRM</name>
<reference evidence="5 6" key="1">
    <citation type="submission" date="2019-03" db="EMBL/GenBank/DDBJ databases">
        <title>Genomic Encyclopedia of Type Strains, Phase IV (KMG-IV): sequencing the most valuable type-strain genomes for metagenomic binning, comparative biology and taxonomic classification.</title>
        <authorList>
            <person name="Goeker M."/>
        </authorList>
    </citation>
    <scope>NUCLEOTIDE SEQUENCE [LARGE SCALE GENOMIC DNA]</scope>
    <source>
        <strain evidence="5 6">DSM 102940</strain>
    </source>
</reference>
<dbReference type="InterPro" id="IPR017871">
    <property type="entry name" value="ABC_transporter-like_CS"/>
</dbReference>
<evidence type="ECO:0000256" key="2">
    <source>
        <dbReference type="ARBA" id="ARBA00022741"/>
    </source>
</evidence>
<dbReference type="SMART" id="SM00382">
    <property type="entry name" value="AAA"/>
    <property type="match status" value="1"/>
</dbReference>
<evidence type="ECO:0000313" key="6">
    <source>
        <dbReference type="Proteomes" id="UP000294919"/>
    </source>
</evidence>
<organism evidence="5 6">
    <name type="scientific">Marinisporobacter balticus</name>
    <dbReference type="NCBI Taxonomy" id="2018667"/>
    <lineage>
        <taxon>Bacteria</taxon>
        <taxon>Bacillati</taxon>
        <taxon>Bacillota</taxon>
        <taxon>Clostridia</taxon>
        <taxon>Peptostreptococcales</taxon>
        <taxon>Thermotaleaceae</taxon>
        <taxon>Marinisporobacter</taxon>
    </lineage>
</organism>
<comment type="caution">
    <text evidence="5">The sequence shown here is derived from an EMBL/GenBank/DDBJ whole genome shotgun (WGS) entry which is preliminary data.</text>
</comment>
<keyword evidence="6" id="KW-1185">Reference proteome</keyword>
<protein>
    <submittedName>
        <fullName evidence="5">Molybdate transport system ATP-binding protein</fullName>
    </submittedName>
</protein>
<dbReference type="PROSITE" id="PS50893">
    <property type="entry name" value="ABC_TRANSPORTER_2"/>
    <property type="match status" value="1"/>
</dbReference>
<dbReference type="SUPFAM" id="SSF52540">
    <property type="entry name" value="P-loop containing nucleoside triphosphate hydrolases"/>
    <property type="match status" value="1"/>
</dbReference>
<dbReference type="Proteomes" id="UP000294919">
    <property type="component" value="Unassembled WGS sequence"/>
</dbReference>
<dbReference type="GO" id="GO:0016887">
    <property type="term" value="F:ATP hydrolysis activity"/>
    <property type="evidence" value="ECO:0007669"/>
    <property type="project" value="InterPro"/>
</dbReference>
<dbReference type="OrthoDB" id="9802264at2"/>